<evidence type="ECO:0000256" key="1">
    <source>
        <dbReference type="SAM" id="SignalP"/>
    </source>
</evidence>
<proteinExistence type="predicted"/>
<protein>
    <submittedName>
        <fullName evidence="2">Uncharacterized protein</fullName>
    </submittedName>
</protein>
<dbReference type="AlphaFoldDB" id="A0A0E9T4S4"/>
<sequence>MRRLASSVMSLMLCTTPSTITCSIPLYSPSVFSRIVTRSTSV</sequence>
<dbReference type="EMBL" id="GBXM01060150">
    <property type="protein sequence ID" value="JAH48427.1"/>
    <property type="molecule type" value="Transcribed_RNA"/>
</dbReference>
<feature type="chain" id="PRO_5002432517" evidence="1">
    <location>
        <begin position="22"/>
        <end position="42"/>
    </location>
</feature>
<name>A0A0E9T4S4_ANGAN</name>
<reference evidence="2" key="2">
    <citation type="journal article" date="2015" name="Fish Shellfish Immunol.">
        <title>Early steps in the European eel (Anguilla anguilla)-Vibrio vulnificus interaction in the gills: Role of the RtxA13 toxin.</title>
        <authorList>
            <person name="Callol A."/>
            <person name="Pajuelo D."/>
            <person name="Ebbesson L."/>
            <person name="Teles M."/>
            <person name="MacKenzie S."/>
            <person name="Amaro C."/>
        </authorList>
    </citation>
    <scope>NUCLEOTIDE SEQUENCE</scope>
</reference>
<evidence type="ECO:0000313" key="2">
    <source>
        <dbReference type="EMBL" id="JAH48427.1"/>
    </source>
</evidence>
<keyword evidence="1" id="KW-0732">Signal</keyword>
<feature type="signal peptide" evidence="1">
    <location>
        <begin position="1"/>
        <end position="21"/>
    </location>
</feature>
<accession>A0A0E9T4S4</accession>
<organism evidence="2">
    <name type="scientific">Anguilla anguilla</name>
    <name type="common">European freshwater eel</name>
    <name type="synonym">Muraena anguilla</name>
    <dbReference type="NCBI Taxonomy" id="7936"/>
    <lineage>
        <taxon>Eukaryota</taxon>
        <taxon>Metazoa</taxon>
        <taxon>Chordata</taxon>
        <taxon>Craniata</taxon>
        <taxon>Vertebrata</taxon>
        <taxon>Euteleostomi</taxon>
        <taxon>Actinopterygii</taxon>
        <taxon>Neopterygii</taxon>
        <taxon>Teleostei</taxon>
        <taxon>Anguilliformes</taxon>
        <taxon>Anguillidae</taxon>
        <taxon>Anguilla</taxon>
    </lineage>
</organism>
<reference evidence="2" key="1">
    <citation type="submission" date="2014-11" db="EMBL/GenBank/DDBJ databases">
        <authorList>
            <person name="Amaro Gonzalez C."/>
        </authorList>
    </citation>
    <scope>NUCLEOTIDE SEQUENCE</scope>
</reference>